<name>A0ABD0LUW8_9CAEN</name>
<dbReference type="AlphaFoldDB" id="A0ABD0LUW8"/>
<feature type="transmembrane region" description="Helical" evidence="6">
    <location>
        <begin position="201"/>
        <end position="222"/>
    </location>
</feature>
<dbReference type="InterPro" id="IPR049680">
    <property type="entry name" value="FLVCR1-2_SLC49-like"/>
</dbReference>
<feature type="transmembrane region" description="Helical" evidence="6">
    <location>
        <begin position="455"/>
        <end position="473"/>
    </location>
</feature>
<feature type="transmembrane region" description="Helical" evidence="6">
    <location>
        <begin position="126"/>
        <end position="154"/>
    </location>
</feature>
<organism evidence="7 8">
    <name type="scientific">Batillaria attramentaria</name>
    <dbReference type="NCBI Taxonomy" id="370345"/>
    <lineage>
        <taxon>Eukaryota</taxon>
        <taxon>Metazoa</taxon>
        <taxon>Spiralia</taxon>
        <taxon>Lophotrochozoa</taxon>
        <taxon>Mollusca</taxon>
        <taxon>Gastropoda</taxon>
        <taxon>Caenogastropoda</taxon>
        <taxon>Sorbeoconcha</taxon>
        <taxon>Cerithioidea</taxon>
        <taxon>Batillariidae</taxon>
        <taxon>Batillaria</taxon>
    </lineage>
</organism>
<evidence type="ECO:0000256" key="3">
    <source>
        <dbReference type="ARBA" id="ARBA00022989"/>
    </source>
</evidence>
<feature type="transmembrane region" description="Helical" evidence="6">
    <location>
        <begin position="174"/>
        <end position="194"/>
    </location>
</feature>
<evidence type="ECO:0000313" key="7">
    <source>
        <dbReference type="EMBL" id="KAK7503008.1"/>
    </source>
</evidence>
<evidence type="ECO:0000256" key="1">
    <source>
        <dbReference type="ARBA" id="ARBA00004141"/>
    </source>
</evidence>
<keyword evidence="8" id="KW-1185">Reference proteome</keyword>
<feature type="transmembrane region" description="Helical" evidence="6">
    <location>
        <begin position="395"/>
        <end position="412"/>
    </location>
</feature>
<dbReference type="GO" id="GO:0016020">
    <property type="term" value="C:membrane"/>
    <property type="evidence" value="ECO:0007669"/>
    <property type="project" value="UniProtKB-SubCell"/>
</dbReference>
<keyword evidence="4 6" id="KW-0472">Membrane</keyword>
<protein>
    <submittedName>
        <fullName evidence="7">Uncharacterized protein</fullName>
    </submittedName>
</protein>
<dbReference type="Proteomes" id="UP001519460">
    <property type="component" value="Unassembled WGS sequence"/>
</dbReference>
<evidence type="ECO:0000313" key="8">
    <source>
        <dbReference type="Proteomes" id="UP001519460"/>
    </source>
</evidence>
<proteinExistence type="predicted"/>
<comment type="caution">
    <text evidence="7">The sequence shown here is derived from an EMBL/GenBank/DDBJ whole genome shotgun (WGS) entry which is preliminary data.</text>
</comment>
<feature type="region of interest" description="Disordered" evidence="5">
    <location>
        <begin position="75"/>
        <end position="112"/>
    </location>
</feature>
<dbReference type="Pfam" id="PF07690">
    <property type="entry name" value="MFS_1"/>
    <property type="match status" value="1"/>
</dbReference>
<feature type="transmembrane region" description="Helical" evidence="6">
    <location>
        <begin position="358"/>
        <end position="375"/>
    </location>
</feature>
<dbReference type="EMBL" id="JACVVK020000022">
    <property type="protein sequence ID" value="KAK7503008.1"/>
    <property type="molecule type" value="Genomic_DNA"/>
</dbReference>
<dbReference type="PANTHER" id="PTHR10924">
    <property type="entry name" value="MAJOR FACILITATOR SUPERFAMILY PROTEIN-RELATED"/>
    <property type="match status" value="1"/>
</dbReference>
<dbReference type="Gene3D" id="1.20.1250.20">
    <property type="entry name" value="MFS general substrate transporter like domains"/>
    <property type="match status" value="1"/>
</dbReference>
<evidence type="ECO:0000256" key="2">
    <source>
        <dbReference type="ARBA" id="ARBA00022692"/>
    </source>
</evidence>
<dbReference type="SUPFAM" id="SSF103473">
    <property type="entry name" value="MFS general substrate transporter"/>
    <property type="match status" value="1"/>
</dbReference>
<dbReference type="InterPro" id="IPR036259">
    <property type="entry name" value="MFS_trans_sf"/>
</dbReference>
<evidence type="ECO:0000256" key="5">
    <source>
        <dbReference type="SAM" id="MobiDB-lite"/>
    </source>
</evidence>
<keyword evidence="3 6" id="KW-1133">Transmembrane helix</keyword>
<dbReference type="InterPro" id="IPR011701">
    <property type="entry name" value="MFS"/>
</dbReference>
<accession>A0ABD0LUW8</accession>
<evidence type="ECO:0000256" key="4">
    <source>
        <dbReference type="ARBA" id="ARBA00023136"/>
    </source>
</evidence>
<gene>
    <name evidence="7" type="ORF">BaRGS_00005634</name>
</gene>
<feature type="transmembrane region" description="Helical" evidence="6">
    <location>
        <begin position="260"/>
        <end position="281"/>
    </location>
</feature>
<feature type="transmembrane region" description="Helical" evidence="6">
    <location>
        <begin position="417"/>
        <end position="435"/>
    </location>
</feature>
<dbReference type="CDD" id="cd17398">
    <property type="entry name" value="MFS_FLVCR_like"/>
    <property type="match status" value="1"/>
</dbReference>
<feature type="transmembrane region" description="Helical" evidence="6">
    <location>
        <begin position="480"/>
        <end position="503"/>
    </location>
</feature>
<reference evidence="7 8" key="1">
    <citation type="journal article" date="2023" name="Sci. Data">
        <title>Genome assembly of the Korean intertidal mud-creeper Batillaria attramentaria.</title>
        <authorList>
            <person name="Patra A.K."/>
            <person name="Ho P.T."/>
            <person name="Jun S."/>
            <person name="Lee S.J."/>
            <person name="Kim Y."/>
            <person name="Won Y.J."/>
        </authorList>
    </citation>
    <scope>NUCLEOTIDE SEQUENCE [LARGE SCALE GENOMIC DNA]</scope>
    <source>
        <strain evidence="7">Wonlab-2016</strain>
    </source>
</reference>
<dbReference type="PANTHER" id="PTHR10924:SF4">
    <property type="entry name" value="GH15861P"/>
    <property type="match status" value="1"/>
</dbReference>
<feature type="transmembrane region" description="Helical" evidence="6">
    <location>
        <begin position="301"/>
        <end position="321"/>
    </location>
</feature>
<sequence length="526" mass="58425">MTQDQRPRDRARNTCNIDRCGLRRRLASSLKAKEIILPIDQPVRRSSEPTGFQVTPGALCPWLRPYPVTEVALRQRDQYSKDSVDDDGTAPRPTDGDSEPEGADLMDKDTSDTFPDDTVRTYKRRWLMLGLFCLFSMTNAYMWIHMNIIANVVLRYYNESLPHDKLRQETAVDWLSMVYMLTYLICIPLGMYILDCCGLRVNNVVGSFLNALGAWLKCVGVSPHRFPVVMAAQTVCGIAQIFIVSIPPRLAAVWFGPNEVSTATAIGVFGNQLGVAVGFLVPPQIVPNSDSLETVGEDLGVMFYAGAGVCTLLLVLMLLVFQSRPPHPPSRAQLAMIREKGDERYHASIFRVLRDPSFMFLMISYGLITGCYYAISTLLNYMVLYHFPYFKSTSVGIYLMSAVGMLAFTFTLELGHIWIVFLTSGVLGFFMTGYLPVGYEFAAEITFPESEGTSSGLLTASAMFFGVAMTLGMRAMMNQVSIMAANIFVSVSLIAGTIMTALVKAQYFRQEAENKVIITPSPLKPV</sequence>
<evidence type="ECO:0000256" key="6">
    <source>
        <dbReference type="SAM" id="Phobius"/>
    </source>
</evidence>
<keyword evidence="2 6" id="KW-0812">Transmembrane</keyword>
<comment type="subcellular location">
    <subcellularLocation>
        <location evidence="1">Membrane</location>
        <topology evidence="1">Multi-pass membrane protein</topology>
    </subcellularLocation>
</comment>